<dbReference type="AlphaFoldDB" id="A0A3F3HDI4"/>
<evidence type="ECO:0000313" key="4">
    <source>
        <dbReference type="Proteomes" id="UP001314262"/>
    </source>
</evidence>
<dbReference type="STRING" id="709323.GCA_001047135_00329"/>
<reference evidence="2 4" key="2">
    <citation type="submission" date="2023-10" db="EMBL/GenBank/DDBJ databases">
        <authorList>
            <person name="Botero Cardona J."/>
        </authorList>
    </citation>
    <scope>NUCLEOTIDE SEQUENCE [LARGE SCALE GENOMIC DNA]</scope>
    <source>
        <strain evidence="2 4">R-53137</strain>
    </source>
</reference>
<evidence type="ECO:0000256" key="1">
    <source>
        <dbReference type="SAM" id="Phobius"/>
    </source>
</evidence>
<keyword evidence="4" id="KW-1185">Reference proteome</keyword>
<sequence>MQSFLAIKKDIQKKQRKSKKWRIVLYIFMIFWNSTFIPILYSPKGIQLVDILGISEVLIVDVLVVLSVFIFAYRIDRIIREENEIIEVATKNQVDEWFSKNKKLINFSLLVTLVSKKITKYPWGVINKDDHYQIIFIDFSKKNALVILTVQKLEIKQYDEADTIEKLIYKIKKWAKITQMPIAKQLMAADRFFNN</sequence>
<name>A0A3F3HDI4_9LACO</name>
<dbReference type="EMBL" id="DF968078">
    <property type="protein sequence ID" value="GAP03783.1"/>
    <property type="molecule type" value="Genomic_DNA"/>
</dbReference>
<protein>
    <submittedName>
        <fullName evidence="3">Clan CA, family C19, ubiquitin hydrolase-like cysteine peptidase</fullName>
    </submittedName>
</protein>
<dbReference type="GO" id="GO:0016787">
    <property type="term" value="F:hydrolase activity"/>
    <property type="evidence" value="ECO:0007669"/>
    <property type="project" value="UniProtKB-KW"/>
</dbReference>
<proteinExistence type="predicted"/>
<accession>A0A3F3HDI4</accession>
<keyword evidence="1" id="KW-1133">Transmembrane helix</keyword>
<dbReference type="EMBL" id="CAUZLT010000001">
    <property type="protein sequence ID" value="CAK1231451.1"/>
    <property type="molecule type" value="Genomic_DNA"/>
</dbReference>
<keyword evidence="1" id="KW-0812">Transmembrane</keyword>
<feature type="transmembrane region" description="Helical" evidence="1">
    <location>
        <begin position="53"/>
        <end position="73"/>
    </location>
</feature>
<evidence type="ECO:0000313" key="3">
    <source>
        <dbReference type="EMBL" id="GAP03783.1"/>
    </source>
</evidence>
<dbReference type="RefSeq" id="WP_059393280.1">
    <property type="nucleotide sequence ID" value="NZ_BOJU01000002.1"/>
</dbReference>
<dbReference type="Proteomes" id="UP000064514">
    <property type="component" value="Unassembled WGS sequence"/>
</dbReference>
<organism evidence="3">
    <name type="scientific">Fructobacillus tropaeoli</name>
    <dbReference type="NCBI Taxonomy" id="709323"/>
    <lineage>
        <taxon>Bacteria</taxon>
        <taxon>Bacillati</taxon>
        <taxon>Bacillota</taxon>
        <taxon>Bacilli</taxon>
        <taxon>Lactobacillales</taxon>
        <taxon>Lactobacillaceae</taxon>
        <taxon>Fructobacillus</taxon>
    </lineage>
</organism>
<reference evidence="3" key="1">
    <citation type="journal article" date="2015" name="BMC Genomics">
        <title>Comparative genomics of Fructobacillus spp. and Leuconostoc spp. reveals niche-specific evolution of Fructobacillus spp.</title>
        <authorList>
            <person name="Endo A."/>
            <person name="Tanizawa Y."/>
            <person name="Tanaka N."/>
            <person name="Maeno S."/>
            <person name="Kumar H."/>
            <person name="Shiwa Y."/>
            <person name="Okada S."/>
            <person name="Yoshikawa H."/>
            <person name="Dicks L."/>
            <person name="Nakagawa J."/>
            <person name="Arita M."/>
        </authorList>
    </citation>
    <scope>NUCLEOTIDE SEQUENCE [LARGE SCALE GENOMIC DNA]</scope>
    <source>
        <strain evidence="3">F214-1</strain>
    </source>
</reference>
<keyword evidence="1" id="KW-0472">Membrane</keyword>
<feature type="transmembrane region" description="Helical" evidence="1">
    <location>
        <begin position="21"/>
        <end position="41"/>
    </location>
</feature>
<evidence type="ECO:0000313" key="2">
    <source>
        <dbReference type="EMBL" id="CAK1231451.1"/>
    </source>
</evidence>
<dbReference type="Proteomes" id="UP001314262">
    <property type="component" value="Unassembled WGS sequence"/>
</dbReference>
<keyword evidence="3" id="KW-0378">Hydrolase</keyword>
<gene>
    <name evidence="3" type="ORF">FTRO_0013300</name>
    <name evidence="2" type="ORF">R53137_KAKDMLNK_00372</name>
</gene>